<organism evidence="1 2">
    <name type="scientific">Mesorhizobium temperatum</name>
    <dbReference type="NCBI Taxonomy" id="241416"/>
    <lineage>
        <taxon>Bacteria</taxon>
        <taxon>Pseudomonadati</taxon>
        <taxon>Pseudomonadota</taxon>
        <taxon>Alphaproteobacteria</taxon>
        <taxon>Hyphomicrobiales</taxon>
        <taxon>Phyllobacteriaceae</taxon>
        <taxon>Mesorhizobium</taxon>
    </lineage>
</organism>
<name>A0A271LKA0_9HYPH</name>
<gene>
    <name evidence="1" type="ORF">CIT26_16565</name>
</gene>
<dbReference type="AlphaFoldDB" id="A0A271LKA0"/>
<evidence type="ECO:0000313" key="2">
    <source>
        <dbReference type="Proteomes" id="UP000216442"/>
    </source>
</evidence>
<proteinExistence type="predicted"/>
<dbReference type="Proteomes" id="UP000216442">
    <property type="component" value="Unassembled WGS sequence"/>
</dbReference>
<evidence type="ECO:0000313" key="1">
    <source>
        <dbReference type="EMBL" id="PAQ08539.1"/>
    </source>
</evidence>
<sequence>MDTNRADVILAIRRALGSTRPHPAEPRWLRGHRGVADRVPHQSQIDVECPLLESKHSGGFAVAAPKDHAMAAAIVRLVSGNDR</sequence>
<reference evidence="1 2" key="1">
    <citation type="submission" date="2017-08" db="EMBL/GenBank/DDBJ databases">
        <title>Mesorhizobium wenxinae sp. nov., a novel rhizobial species isolated from root nodules of chickpea (Cicer arietinum L.).</title>
        <authorList>
            <person name="Zhang J."/>
        </authorList>
    </citation>
    <scope>NUCLEOTIDE SEQUENCE [LARGE SCALE GENOMIC DNA]</scope>
    <source>
        <strain evidence="1 2">SDW018</strain>
    </source>
</reference>
<accession>A0A271LKA0</accession>
<keyword evidence="2" id="KW-1185">Reference proteome</keyword>
<comment type="caution">
    <text evidence="1">The sequence shown here is derived from an EMBL/GenBank/DDBJ whole genome shotgun (WGS) entry which is preliminary data.</text>
</comment>
<protein>
    <submittedName>
        <fullName evidence="1">Uncharacterized protein</fullName>
    </submittedName>
</protein>
<dbReference type="EMBL" id="NPKJ01000048">
    <property type="protein sequence ID" value="PAQ08539.1"/>
    <property type="molecule type" value="Genomic_DNA"/>
</dbReference>